<evidence type="ECO:0000256" key="2">
    <source>
        <dbReference type="ARBA" id="ARBA00022771"/>
    </source>
</evidence>
<name>A0ABN9PC35_9DINO</name>
<protein>
    <recommendedName>
        <fullName evidence="5">AN1-type domain-containing protein</fullName>
    </recommendedName>
</protein>
<dbReference type="Pfam" id="PF01428">
    <property type="entry name" value="zf-AN1"/>
    <property type="match status" value="1"/>
</dbReference>
<dbReference type="PANTHER" id="PTHR14677">
    <property type="entry name" value="ARSENITE INDUCUBLE RNA ASSOCIATED PROTEIN AIP-1-RELATED"/>
    <property type="match status" value="1"/>
</dbReference>
<organism evidence="6 7">
    <name type="scientific">Prorocentrum cordatum</name>
    <dbReference type="NCBI Taxonomy" id="2364126"/>
    <lineage>
        <taxon>Eukaryota</taxon>
        <taxon>Sar</taxon>
        <taxon>Alveolata</taxon>
        <taxon>Dinophyceae</taxon>
        <taxon>Prorocentrales</taxon>
        <taxon>Prorocentraceae</taxon>
        <taxon>Prorocentrum</taxon>
    </lineage>
</organism>
<keyword evidence="1" id="KW-0479">Metal-binding</keyword>
<proteinExistence type="predicted"/>
<keyword evidence="3" id="KW-0862">Zinc</keyword>
<reference evidence="6" key="1">
    <citation type="submission" date="2023-10" db="EMBL/GenBank/DDBJ databases">
        <authorList>
            <person name="Chen Y."/>
            <person name="Shah S."/>
            <person name="Dougan E. K."/>
            <person name="Thang M."/>
            <person name="Chan C."/>
        </authorList>
    </citation>
    <scope>NUCLEOTIDE SEQUENCE [LARGE SCALE GENOMIC DNA]</scope>
</reference>
<dbReference type="InterPro" id="IPR035896">
    <property type="entry name" value="AN1-like_Znf"/>
</dbReference>
<dbReference type="PANTHER" id="PTHR14677:SF20">
    <property type="entry name" value="ZINC FINGER AN1-TYPE CONTAINING 2A-RELATED"/>
    <property type="match status" value="1"/>
</dbReference>
<feature type="region of interest" description="Disordered" evidence="4">
    <location>
        <begin position="240"/>
        <end position="260"/>
    </location>
</feature>
<dbReference type="EMBL" id="CAUYUJ010000248">
    <property type="protein sequence ID" value="CAK0789515.1"/>
    <property type="molecule type" value="Genomic_DNA"/>
</dbReference>
<evidence type="ECO:0000256" key="3">
    <source>
        <dbReference type="ARBA" id="ARBA00022833"/>
    </source>
</evidence>
<keyword evidence="7" id="KW-1185">Reference proteome</keyword>
<dbReference type="InterPro" id="IPR000058">
    <property type="entry name" value="Znf_AN1"/>
</dbReference>
<evidence type="ECO:0000313" key="6">
    <source>
        <dbReference type="EMBL" id="CAK0789515.1"/>
    </source>
</evidence>
<gene>
    <name evidence="6" type="ORF">PCOR1329_LOCUS1063</name>
</gene>
<feature type="compositionally biased region" description="Low complexity" evidence="4">
    <location>
        <begin position="176"/>
        <end position="185"/>
    </location>
</feature>
<evidence type="ECO:0000256" key="4">
    <source>
        <dbReference type="SAM" id="MobiDB-lite"/>
    </source>
</evidence>
<dbReference type="Proteomes" id="UP001189429">
    <property type="component" value="Unassembled WGS sequence"/>
</dbReference>
<accession>A0ABN9PC35</accession>
<feature type="region of interest" description="Disordered" evidence="4">
    <location>
        <begin position="152"/>
        <end position="185"/>
    </location>
</feature>
<evidence type="ECO:0000259" key="5">
    <source>
        <dbReference type="Pfam" id="PF01428"/>
    </source>
</evidence>
<dbReference type="SUPFAM" id="SSF118310">
    <property type="entry name" value="AN1-like Zinc finger"/>
    <property type="match status" value="1"/>
</dbReference>
<evidence type="ECO:0000313" key="7">
    <source>
        <dbReference type="Proteomes" id="UP001189429"/>
    </source>
</evidence>
<evidence type="ECO:0000256" key="1">
    <source>
        <dbReference type="ARBA" id="ARBA00022723"/>
    </source>
</evidence>
<dbReference type="Gene3D" id="4.10.1110.10">
    <property type="entry name" value="AN1-like Zinc finger"/>
    <property type="match status" value="1"/>
</dbReference>
<comment type="caution">
    <text evidence="6">The sequence shown here is derived from an EMBL/GenBank/DDBJ whole genome shotgun (WGS) entry which is preliminary data.</text>
</comment>
<sequence length="260" mass="26831">MAPSEVASEVGGGAAFRDAEGFPVVGGRCSLRECNVHDFLPVVCGFCQAPFCDLHAAPDQHSCQRAPPAVAGRRATVCPACEETLRWDTADSTEESTLEAHLAACPGRRRPRELCPNPRCGVELGLLNAFTCATCQQRVCIGGHRFEDDAHPCRRPRPAPPAAGEPAGAGAGAGGAPPLRGLAGPSGLAEARAQLGGTTVARGECLYSTVVVSAGPPTSTGGRAWRRRGVTSARQWSVPLSGTARTPGDGTRSVAGPWST</sequence>
<feature type="domain" description="AN1-type" evidence="5">
    <location>
        <begin position="29"/>
        <end position="66"/>
    </location>
</feature>
<keyword evidence="2" id="KW-0863">Zinc-finger</keyword>